<dbReference type="Gene3D" id="1.25.40.10">
    <property type="entry name" value="Tetratricopeptide repeat domain"/>
    <property type="match status" value="1"/>
</dbReference>
<evidence type="ECO:0008006" key="3">
    <source>
        <dbReference type="Google" id="ProtNLM"/>
    </source>
</evidence>
<dbReference type="InterPro" id="IPR011990">
    <property type="entry name" value="TPR-like_helical_dom_sf"/>
</dbReference>
<sequence>MASAARGSYAPTVDAVDAVDAVALLEVAEDAGARARRQEAAAFREVEARYPQVREALDRQLEAGQPAAGFRLASALVPFWISTARIDDGDAWFDRALGTTSGVDAGRARALYDHGYLVFWAGRYDVSQARFTEAMAAAEALGDGSLQGLVLAGSARVALSTDVAEAVRLLRQALVVTEDLDDGDPGRSSSLHVLGVALQMSGDLEGAREVMSARLATGRASGDPSIVWVESANLSMVERRLGHLERAEELSRLALQVVAVRGDEMPVAWVVNGLAAATAASGRTERAATLLGFAAAMLERAGGAWPPDEREQHEETLAGVRAVLHPDVLDAALARGAGLSAEDGVAYALHG</sequence>
<dbReference type="PANTHER" id="PTHR47691:SF3">
    <property type="entry name" value="HTH-TYPE TRANSCRIPTIONAL REGULATOR RV0890C-RELATED"/>
    <property type="match status" value="1"/>
</dbReference>
<dbReference type="SUPFAM" id="SSF48452">
    <property type="entry name" value="TPR-like"/>
    <property type="match status" value="2"/>
</dbReference>
<organism evidence="1 2">
    <name type="scientific">Cellulomonas biazotea</name>
    <dbReference type="NCBI Taxonomy" id="1709"/>
    <lineage>
        <taxon>Bacteria</taxon>
        <taxon>Bacillati</taxon>
        <taxon>Actinomycetota</taxon>
        <taxon>Actinomycetes</taxon>
        <taxon>Micrococcales</taxon>
        <taxon>Cellulomonadaceae</taxon>
        <taxon>Cellulomonas</taxon>
    </lineage>
</organism>
<evidence type="ECO:0000313" key="2">
    <source>
        <dbReference type="Proteomes" id="UP000289954"/>
    </source>
</evidence>
<comment type="caution">
    <text evidence="1">The sequence shown here is derived from an EMBL/GenBank/DDBJ whole genome shotgun (WGS) entry which is preliminary data.</text>
</comment>
<reference evidence="1 2" key="1">
    <citation type="submission" date="2019-01" db="EMBL/GenBank/DDBJ databases">
        <title>Draft genome sequence of Cellulomonas takizawaensis strain TKZ-21.</title>
        <authorList>
            <person name="Yamamura H."/>
            <person name="Hayashi T."/>
            <person name="Hamada M."/>
            <person name="Serisawa Y."/>
            <person name="Matsuyama K."/>
            <person name="Nakagawa Y."/>
            <person name="Otoguro M."/>
            <person name="Yanagida F."/>
            <person name="Hayakawa M."/>
        </authorList>
    </citation>
    <scope>NUCLEOTIDE SEQUENCE [LARGE SCALE GENOMIC DNA]</scope>
    <source>
        <strain evidence="1 2">NBRC12680</strain>
    </source>
</reference>
<keyword evidence="2" id="KW-1185">Reference proteome</keyword>
<evidence type="ECO:0000313" key="1">
    <source>
        <dbReference type="EMBL" id="GCE75505.1"/>
    </source>
</evidence>
<dbReference type="PANTHER" id="PTHR47691">
    <property type="entry name" value="REGULATOR-RELATED"/>
    <property type="match status" value="1"/>
</dbReference>
<proteinExistence type="predicted"/>
<name>A0A402DN06_9CELL</name>
<accession>A0A402DN06</accession>
<dbReference type="AlphaFoldDB" id="A0A402DN06"/>
<protein>
    <recommendedName>
        <fullName evidence="3">MalT-like TPR region domain-containing protein</fullName>
    </recommendedName>
</protein>
<dbReference type="EMBL" id="BIMR01000028">
    <property type="protein sequence ID" value="GCE75505.1"/>
    <property type="molecule type" value="Genomic_DNA"/>
</dbReference>
<gene>
    <name evidence="1" type="ORF">CBZ_05610</name>
</gene>
<dbReference type="Proteomes" id="UP000289954">
    <property type="component" value="Unassembled WGS sequence"/>
</dbReference>